<evidence type="ECO:0000256" key="3">
    <source>
        <dbReference type="ARBA" id="ARBA00022692"/>
    </source>
</evidence>
<evidence type="ECO:0000259" key="10">
    <source>
        <dbReference type="Pfam" id="PF16556"/>
    </source>
</evidence>
<reference evidence="12" key="1">
    <citation type="submission" date="2025-08" db="UniProtKB">
        <authorList>
            <consortium name="RefSeq"/>
        </authorList>
    </citation>
    <scope>IDENTIFICATION</scope>
    <source>
        <strain evidence="12">J_2021</strain>
        <tissue evidence="12">Erythrocytes</tissue>
    </source>
</reference>
<evidence type="ECO:0000256" key="2">
    <source>
        <dbReference type="ARBA" id="ARBA00022475"/>
    </source>
</evidence>
<dbReference type="Gene3D" id="3.40.50.11530">
    <property type="match status" value="1"/>
</dbReference>
<dbReference type="AlphaFoldDB" id="A0A8J1MIM6"/>
<evidence type="ECO:0000256" key="5">
    <source>
        <dbReference type="ARBA" id="ARBA00022989"/>
    </source>
</evidence>
<feature type="domain" description="IL17RA/B N-terminal" evidence="10">
    <location>
        <begin position="128"/>
        <end position="289"/>
    </location>
</feature>
<sequence length="850" mass="96196">MPPDGALGELRSCWQVPAIAHFCSLFRAAFQLPDFEIKVVDARGGPNLKAMRIRPKKIRPFASRRHQSKQVAELKSGISSLYCGASSTSPEHSLSCSNHSHTDTDTELCIQHRLRLLFPTPRLLEKGVTCSVLNSNCIDSSWIHPRQWTPSAPSNLEVVLVIEANESGDPVPVLRISWTVAPDASILGLLGAEVSVMQRSTNEHLCVQLQFENQFPQQLMSDNKPWQFVFSNFKVDPDQMYDVTVQHLPRLVNSDLRNSKEMSIIVPGKSCFSLTGCRDKRMSKTKTCCQHGDCWDPNISAESDGDDLVVSFDTRSDSCDYRILVKNTFIVSLRSPQYPITLHPVSAKDNCSERMNHTFTGLAADPLCWYFIQVWAVLPTCKTDCIRYNHMPQCSTTSPPPVSNKRLRLFFIPAAFIILLAPILIICLDDSKTEDSKPALDLTHPDVRVKKVWLVYSADSRRYLDVVIKFADFLRDAWGMEVVLDRCQVNNIGLAGAATWLNHQKAEIEKVNGTILLLCSRGTQEKWLARQNYEGNKVVLRENRHLFSLDQGDLFSCTLNFIIPDFEMNIQERYVVAYFGDLSSIDNIPSLFKMCPQYCIPQDLQDVFFRIHRIEQCRPGVKVTAPQQQTKSYGFLMQALNKCKVWQDEHPDWFQKQCLPNDGVESDHEDEDISEGLTQQLKPLVHIPNCSISMMNPVIAKPLSTMVTDPIIAEGLSSLLVQPHVHEGGSSVQTWQPILMDGQICRQDLHLNPPQDDSVSVGEHYSSPLSDQGYLSLDLLREEHMKLLMQLPQSDLLEIPEEEDYLRLEQVKHSEQPDQGYITWDSMSSLDRESLMAAQVKLLQQSGVLE</sequence>
<dbReference type="Gene3D" id="2.60.40.2150">
    <property type="entry name" value="Interleukin-17 receptor A/B, fibronectin-III-like domain 2"/>
    <property type="match status" value="1"/>
</dbReference>
<evidence type="ECO:0000256" key="8">
    <source>
        <dbReference type="ARBA" id="ARBA00023180"/>
    </source>
</evidence>
<dbReference type="Pfam" id="PF16578">
    <property type="entry name" value="IL17R_fnIII_D2"/>
    <property type="match status" value="1"/>
</dbReference>
<keyword evidence="6" id="KW-0472">Membrane</keyword>
<dbReference type="InterPro" id="IPR032356">
    <property type="entry name" value="IL17R_A/B_N"/>
</dbReference>
<dbReference type="GeneID" id="121400953"/>
<evidence type="ECO:0000256" key="4">
    <source>
        <dbReference type="ARBA" id="ARBA00022729"/>
    </source>
</evidence>
<dbReference type="InterPro" id="IPR043046">
    <property type="entry name" value="IL17RA/B_FnIII-like_2_sf"/>
</dbReference>
<keyword evidence="2" id="KW-1003">Cell membrane</keyword>
<dbReference type="OrthoDB" id="5915222at2759"/>
<dbReference type="GO" id="GO:0030368">
    <property type="term" value="F:interleukin-17 receptor activity"/>
    <property type="evidence" value="ECO:0000318"/>
    <property type="project" value="GO_Central"/>
</dbReference>
<evidence type="ECO:0000313" key="12">
    <source>
        <dbReference type="RefSeq" id="XP_041441231.1"/>
    </source>
</evidence>
<dbReference type="RefSeq" id="XP_041441231.1">
    <property type="nucleotide sequence ID" value="XM_041585297.1"/>
</dbReference>
<evidence type="ECO:0000256" key="6">
    <source>
        <dbReference type="ARBA" id="ARBA00023136"/>
    </source>
</evidence>
<dbReference type="PANTHER" id="PTHR15583:SF13">
    <property type="entry name" value="INTERLEUKIN-17 RECEPTOR A"/>
    <property type="match status" value="1"/>
</dbReference>
<evidence type="ECO:0000313" key="11">
    <source>
        <dbReference type="Proteomes" id="UP000186698"/>
    </source>
</evidence>
<keyword evidence="7" id="KW-0675">Receptor</keyword>
<evidence type="ECO:0000256" key="7">
    <source>
        <dbReference type="ARBA" id="ARBA00023170"/>
    </source>
</evidence>
<keyword evidence="3" id="KW-0812">Transmembrane</keyword>
<feature type="domain" description="SEFIR" evidence="9">
    <location>
        <begin position="450"/>
        <end position="610"/>
    </location>
</feature>
<proteinExistence type="predicted"/>
<organism evidence="11 12">
    <name type="scientific">Xenopus laevis</name>
    <name type="common">African clawed frog</name>
    <dbReference type="NCBI Taxonomy" id="8355"/>
    <lineage>
        <taxon>Eukaryota</taxon>
        <taxon>Metazoa</taxon>
        <taxon>Chordata</taxon>
        <taxon>Craniata</taxon>
        <taxon>Vertebrata</taxon>
        <taxon>Euteleostomi</taxon>
        <taxon>Amphibia</taxon>
        <taxon>Batrachia</taxon>
        <taxon>Anura</taxon>
        <taxon>Pipoidea</taxon>
        <taxon>Pipidae</taxon>
        <taxon>Xenopodinae</taxon>
        <taxon>Xenopus</taxon>
        <taxon>Xenopus</taxon>
    </lineage>
</organism>
<evidence type="ECO:0000259" key="9">
    <source>
        <dbReference type="Pfam" id="PF08357"/>
    </source>
</evidence>
<keyword evidence="11" id="KW-1185">Reference proteome</keyword>
<dbReference type="KEGG" id="xla:121400953"/>
<accession>A0A8J1MIM6</accession>
<dbReference type="Gene3D" id="2.60.40.2160">
    <property type="entry name" value="Interleukin-17 receptor A/B, fibronectin-III-like domain 1"/>
    <property type="match status" value="1"/>
</dbReference>
<dbReference type="GO" id="GO:0005886">
    <property type="term" value="C:plasma membrane"/>
    <property type="evidence" value="ECO:0007669"/>
    <property type="project" value="UniProtKB-SubCell"/>
</dbReference>
<dbReference type="InterPro" id="IPR013568">
    <property type="entry name" value="SEFIR_dom"/>
</dbReference>
<dbReference type="InterPro" id="IPR039465">
    <property type="entry name" value="IL-17_rcpt-like"/>
</dbReference>
<dbReference type="InterPro" id="IPR038683">
    <property type="entry name" value="IL17RA/B_FnIII-like_1_sf"/>
</dbReference>
<name>A0A8J1MIM6_XENLA</name>
<evidence type="ECO:0000256" key="1">
    <source>
        <dbReference type="ARBA" id="ARBA00004251"/>
    </source>
</evidence>
<dbReference type="Pfam" id="PF08357">
    <property type="entry name" value="SEFIR"/>
    <property type="match status" value="1"/>
</dbReference>
<dbReference type="PANTHER" id="PTHR15583">
    <property type="entry name" value="INTERLEUKIN-17 RECEPTOR"/>
    <property type="match status" value="1"/>
</dbReference>
<keyword evidence="8" id="KW-0325">Glycoprotein</keyword>
<comment type="subcellular location">
    <subcellularLocation>
        <location evidence="1">Cell membrane</location>
        <topology evidence="1">Single-pass type I membrane protein</topology>
    </subcellularLocation>
</comment>
<keyword evidence="5" id="KW-1133">Transmembrane helix</keyword>
<gene>
    <name evidence="12" type="primary">LOC121400953</name>
</gene>
<protein>
    <submittedName>
        <fullName evidence="12">Interleukin-17 receptor A-like isoform X1</fullName>
    </submittedName>
</protein>
<dbReference type="Proteomes" id="UP000186698">
    <property type="component" value="Chromosome 3L"/>
</dbReference>
<keyword evidence="4" id="KW-0732">Signal</keyword>
<dbReference type="Pfam" id="PF16556">
    <property type="entry name" value="IL17R_fnIII_D1"/>
    <property type="match status" value="1"/>
</dbReference>